<keyword evidence="3" id="KW-1185">Reference proteome</keyword>
<feature type="region of interest" description="Disordered" evidence="1">
    <location>
        <begin position="25"/>
        <end position="56"/>
    </location>
</feature>
<sequence length="101" mass="11823">MDIEEAFRGFSIAVDLGTRLQQALLRRQPPQYPQRSRRELKGRVKTPRSNPASRQAWEPFSIQRNEEEGLLGGWKGWRKANGRREDERWLGSDIQDNFAVE</sequence>
<evidence type="ECO:0000313" key="3">
    <source>
        <dbReference type="Proteomes" id="UP000614350"/>
    </source>
</evidence>
<dbReference type="AlphaFoldDB" id="A0A834NF76"/>
<evidence type="ECO:0000256" key="1">
    <source>
        <dbReference type="SAM" id="MobiDB-lite"/>
    </source>
</evidence>
<dbReference type="Proteomes" id="UP000614350">
    <property type="component" value="Unassembled WGS sequence"/>
</dbReference>
<name>A0A834NF76_VESVU</name>
<reference evidence="2" key="1">
    <citation type="journal article" date="2020" name="G3 (Bethesda)">
        <title>High-Quality Assemblies for Three Invasive Social Wasps from the &lt;i&gt;Vespula&lt;/i&gt; Genus.</title>
        <authorList>
            <person name="Harrop T.W.R."/>
            <person name="Guhlin J."/>
            <person name="McLaughlin G.M."/>
            <person name="Permina E."/>
            <person name="Stockwell P."/>
            <person name="Gilligan J."/>
            <person name="Le Lec M.F."/>
            <person name="Gruber M.A.M."/>
            <person name="Quinn O."/>
            <person name="Lovegrove M."/>
            <person name="Duncan E.J."/>
            <person name="Remnant E.J."/>
            <person name="Van Eeckhoven J."/>
            <person name="Graham B."/>
            <person name="Knapp R.A."/>
            <person name="Langford K.W."/>
            <person name="Kronenberg Z."/>
            <person name="Press M.O."/>
            <person name="Eacker S.M."/>
            <person name="Wilson-Rankin E.E."/>
            <person name="Purcell J."/>
            <person name="Lester P.J."/>
            <person name="Dearden P.K."/>
        </authorList>
    </citation>
    <scope>NUCLEOTIDE SEQUENCE</scope>
    <source>
        <strain evidence="2">Marl-1</strain>
    </source>
</reference>
<protein>
    <submittedName>
        <fullName evidence="2">Uncharacterized protein</fullName>
    </submittedName>
</protein>
<proteinExistence type="predicted"/>
<dbReference type="EMBL" id="JACSEA010000002">
    <property type="protein sequence ID" value="KAF7407880.1"/>
    <property type="molecule type" value="Genomic_DNA"/>
</dbReference>
<organism evidence="2 3">
    <name type="scientific">Vespula vulgaris</name>
    <name type="common">Yellow jacket</name>
    <name type="synonym">Wasp</name>
    <dbReference type="NCBI Taxonomy" id="7454"/>
    <lineage>
        <taxon>Eukaryota</taxon>
        <taxon>Metazoa</taxon>
        <taxon>Ecdysozoa</taxon>
        <taxon>Arthropoda</taxon>
        <taxon>Hexapoda</taxon>
        <taxon>Insecta</taxon>
        <taxon>Pterygota</taxon>
        <taxon>Neoptera</taxon>
        <taxon>Endopterygota</taxon>
        <taxon>Hymenoptera</taxon>
        <taxon>Apocrita</taxon>
        <taxon>Aculeata</taxon>
        <taxon>Vespoidea</taxon>
        <taxon>Vespidae</taxon>
        <taxon>Vespinae</taxon>
        <taxon>Vespula</taxon>
    </lineage>
</organism>
<gene>
    <name evidence="2" type="ORF">HZH66_002417</name>
</gene>
<accession>A0A834NF76</accession>
<comment type="caution">
    <text evidence="2">The sequence shown here is derived from an EMBL/GenBank/DDBJ whole genome shotgun (WGS) entry which is preliminary data.</text>
</comment>
<evidence type="ECO:0000313" key="2">
    <source>
        <dbReference type="EMBL" id="KAF7407880.1"/>
    </source>
</evidence>